<feature type="chain" id="PRO_5044735340" evidence="2">
    <location>
        <begin position="25"/>
        <end position="266"/>
    </location>
</feature>
<reference evidence="4" key="1">
    <citation type="journal article" date="2012" name="J. Biol. Chem.">
        <title>An L-glucose Catabolic Pathway in Paracoccus Species 43P.</title>
        <authorList>
            <person name="Shimizu T."/>
            <person name="Takaya N."/>
            <person name="Nakamura A."/>
        </authorList>
    </citation>
    <scope>NUCLEOTIDE SEQUENCE</scope>
    <source>
        <strain evidence="4">43P</strain>
    </source>
</reference>
<feature type="domain" description="Solute-binding protein family 3/N-terminal" evidence="3">
    <location>
        <begin position="35"/>
        <end position="258"/>
    </location>
</feature>
<dbReference type="Pfam" id="PF00497">
    <property type="entry name" value="SBP_bac_3"/>
    <property type="match status" value="1"/>
</dbReference>
<dbReference type="Gene3D" id="3.40.190.10">
    <property type="entry name" value="Periplasmic binding protein-like II"/>
    <property type="match status" value="2"/>
</dbReference>
<dbReference type="SMART" id="SM00062">
    <property type="entry name" value="PBPb"/>
    <property type="match status" value="1"/>
</dbReference>
<dbReference type="RefSeq" id="WP_142664769.1">
    <property type="nucleotide sequence ID" value="NZ_FXTK01000027.1"/>
</dbReference>
<dbReference type="EMBL" id="FXTK01000027">
    <property type="protein sequence ID" value="SMO97256.1"/>
    <property type="molecule type" value="Genomic_DNA"/>
</dbReference>
<evidence type="ECO:0000313" key="5">
    <source>
        <dbReference type="EMBL" id="SMO97256.1"/>
    </source>
</evidence>
<evidence type="ECO:0000313" key="6">
    <source>
        <dbReference type="Proteomes" id="UP000319014"/>
    </source>
</evidence>
<evidence type="ECO:0000256" key="2">
    <source>
        <dbReference type="SAM" id="SignalP"/>
    </source>
</evidence>
<keyword evidence="6" id="KW-1185">Reference proteome</keyword>
<accession>K7ZSM9</accession>
<keyword evidence="1 2" id="KW-0732">Signal</keyword>
<name>K7ZSM9_9RHOB</name>
<organism evidence="4">
    <name type="scientific">Paracoccus laeviglucosivorans</name>
    <dbReference type="NCBI Taxonomy" id="1197861"/>
    <lineage>
        <taxon>Bacteria</taxon>
        <taxon>Pseudomonadati</taxon>
        <taxon>Pseudomonadota</taxon>
        <taxon>Alphaproteobacteria</taxon>
        <taxon>Rhodobacterales</taxon>
        <taxon>Paracoccaceae</taxon>
        <taxon>Paracoccus</taxon>
    </lineage>
</organism>
<feature type="signal peptide" evidence="2">
    <location>
        <begin position="1"/>
        <end position="24"/>
    </location>
</feature>
<dbReference type="PANTHER" id="PTHR35936">
    <property type="entry name" value="MEMBRANE-BOUND LYTIC MUREIN TRANSGLYCOSYLASE F"/>
    <property type="match status" value="1"/>
</dbReference>
<dbReference type="Proteomes" id="UP000319014">
    <property type="component" value="Unassembled WGS sequence"/>
</dbReference>
<dbReference type="PANTHER" id="PTHR35936:SF17">
    <property type="entry name" value="ARGININE-BINDING EXTRACELLULAR PROTEIN ARTP"/>
    <property type="match status" value="1"/>
</dbReference>
<protein>
    <submittedName>
        <fullName evidence="5">Amino acid ABC transporter substrate-binding protein, PAAT family</fullName>
    </submittedName>
    <submittedName>
        <fullName evidence="4">Putative extracellular solute-binding protein lgnD</fullName>
    </submittedName>
</protein>
<reference evidence="5 6" key="3">
    <citation type="submission" date="2017-05" db="EMBL/GenBank/DDBJ databases">
        <authorList>
            <person name="Varghese N."/>
            <person name="Submissions S."/>
        </authorList>
    </citation>
    <scope>NUCLEOTIDE SEQUENCE [LARGE SCALE GENOMIC DNA]</scope>
    <source>
        <strain evidence="5 6">DSM 100094</strain>
    </source>
</reference>
<dbReference type="SUPFAM" id="SSF53850">
    <property type="entry name" value="Periplasmic binding protein-like II"/>
    <property type="match status" value="1"/>
</dbReference>
<evidence type="ECO:0000259" key="3">
    <source>
        <dbReference type="SMART" id="SM00062"/>
    </source>
</evidence>
<evidence type="ECO:0000256" key="1">
    <source>
        <dbReference type="ARBA" id="ARBA00022729"/>
    </source>
</evidence>
<dbReference type="InterPro" id="IPR001638">
    <property type="entry name" value="Solute-binding_3/MltF_N"/>
</dbReference>
<reference evidence="4" key="2">
    <citation type="journal article" date="2015" name="Int. J. Syst. Evol. Microbiol.">
        <title>Paracoccus laeviglucosivorans sp. nov., an L-glucose-utilizing bacterium isolated from soil.</title>
        <authorList>
            <person name="Nakamura A."/>
        </authorList>
    </citation>
    <scope>NUCLEOTIDE SEQUENCE</scope>
    <source>
        <strain evidence="4">43P</strain>
    </source>
</reference>
<gene>
    <name evidence="4" type="primary">lgnD</name>
    <name evidence="5" type="ORF">SAMN06265221_12729</name>
</gene>
<dbReference type="AlphaFoldDB" id="K7ZSM9"/>
<sequence>MNIRNLTLAALTAVGLVAAAGASADTLGDIRERGAINVGIDLGQAPFGMVDGSMKQVGSDVETAKALAEGLGVKLNVVTVAPANRIPFLMTGKVDVVVASFSITEERKKQVDFSKPYAVSEVVVATTGGLALSGPADLAGRQVAVTRASTNDSLITDALKADNVDASIVRYDDNAMTTNAVLSGQQDVYVVAQSLLVPINEANPSRKIEPQFVLRTYPLAVGLRKNEPELKAWLDTWVTENLANGKLNGIYETFHHAKLPDVIPDA</sequence>
<dbReference type="OrthoDB" id="6192933at2"/>
<proteinExistence type="predicted"/>
<evidence type="ECO:0000313" key="4">
    <source>
        <dbReference type="EMBL" id="BAM68207.1"/>
    </source>
</evidence>
<dbReference type="EMBL" id="AB727356">
    <property type="protein sequence ID" value="BAM68207.1"/>
    <property type="molecule type" value="Genomic_DNA"/>
</dbReference>